<proteinExistence type="inferred from homology"/>
<evidence type="ECO:0000256" key="8">
    <source>
        <dbReference type="ARBA" id="ARBA00038077"/>
    </source>
</evidence>
<keyword evidence="5" id="KW-1133">Transmembrane helix</keyword>
<keyword evidence="11" id="KW-1185">Reference proteome</keyword>
<dbReference type="EMBL" id="CP086715">
    <property type="protein sequence ID" value="WOO78813.1"/>
    <property type="molecule type" value="Genomic_DNA"/>
</dbReference>
<dbReference type="InterPro" id="IPR018625">
    <property type="entry name" value="Pet100"/>
</dbReference>
<organism evidence="10 11">
    <name type="scientific">Vanrija pseudolonga</name>
    <dbReference type="NCBI Taxonomy" id="143232"/>
    <lineage>
        <taxon>Eukaryota</taxon>
        <taxon>Fungi</taxon>
        <taxon>Dikarya</taxon>
        <taxon>Basidiomycota</taxon>
        <taxon>Agaricomycotina</taxon>
        <taxon>Tremellomycetes</taxon>
        <taxon>Trichosporonales</taxon>
        <taxon>Trichosporonaceae</taxon>
        <taxon>Vanrija</taxon>
    </lineage>
</organism>
<reference evidence="10" key="1">
    <citation type="submission" date="2023-10" db="EMBL/GenBank/DDBJ databases">
        <authorList>
            <person name="Noh H."/>
        </authorList>
    </citation>
    <scope>NUCLEOTIDE SEQUENCE</scope>
    <source>
        <strain evidence="10">DUCC4014</strain>
    </source>
</reference>
<evidence type="ECO:0000256" key="7">
    <source>
        <dbReference type="ARBA" id="ARBA00023136"/>
    </source>
</evidence>
<evidence type="ECO:0000256" key="2">
    <source>
        <dbReference type="ARBA" id="ARBA00004325"/>
    </source>
</evidence>
<dbReference type="RefSeq" id="XP_062624845.1">
    <property type="nucleotide sequence ID" value="XM_062768861.1"/>
</dbReference>
<evidence type="ECO:0000256" key="6">
    <source>
        <dbReference type="ARBA" id="ARBA00023128"/>
    </source>
</evidence>
<evidence type="ECO:0000313" key="10">
    <source>
        <dbReference type="EMBL" id="WOO78813.1"/>
    </source>
</evidence>
<gene>
    <name evidence="10" type="ORF">LOC62_02G002351</name>
</gene>
<feature type="region of interest" description="Disordered" evidence="9">
    <location>
        <begin position="67"/>
        <end position="91"/>
    </location>
</feature>
<dbReference type="GeneID" id="87805599"/>
<evidence type="ECO:0000256" key="1">
    <source>
        <dbReference type="ARBA" id="ARBA00004167"/>
    </source>
</evidence>
<dbReference type="GO" id="GO:0033617">
    <property type="term" value="P:mitochondrial respiratory chain complex IV assembly"/>
    <property type="evidence" value="ECO:0007669"/>
    <property type="project" value="InterPro"/>
</dbReference>
<keyword evidence="3" id="KW-0812">Transmembrane</keyword>
<keyword evidence="6" id="KW-0496">Mitochondrion</keyword>
<accession>A0AAF0Y217</accession>
<evidence type="ECO:0000313" key="11">
    <source>
        <dbReference type="Proteomes" id="UP000827549"/>
    </source>
</evidence>
<dbReference type="GO" id="GO:0051082">
    <property type="term" value="F:unfolded protein binding"/>
    <property type="evidence" value="ECO:0007669"/>
    <property type="project" value="TreeGrafter"/>
</dbReference>
<evidence type="ECO:0000256" key="5">
    <source>
        <dbReference type="ARBA" id="ARBA00022989"/>
    </source>
</evidence>
<comment type="subcellular location">
    <subcellularLocation>
        <location evidence="1">Membrane</location>
        <topology evidence="1">Single-pass membrane protein</topology>
    </subcellularLocation>
    <subcellularLocation>
        <location evidence="2">Mitochondrion membrane</location>
    </subcellularLocation>
</comment>
<protein>
    <submittedName>
        <fullName evidence="10">Uncharacterized protein</fullName>
    </submittedName>
</protein>
<evidence type="ECO:0000256" key="4">
    <source>
        <dbReference type="ARBA" id="ARBA00022946"/>
    </source>
</evidence>
<keyword evidence="7" id="KW-0472">Membrane</keyword>
<dbReference type="Proteomes" id="UP000827549">
    <property type="component" value="Chromosome 2"/>
</dbReference>
<dbReference type="PANTHER" id="PTHR33968">
    <property type="entry name" value="PROTEIN PET100 HOMOLOG, MITOCHONDRIAL"/>
    <property type="match status" value="1"/>
</dbReference>
<dbReference type="PANTHER" id="PTHR33968:SF1">
    <property type="entry name" value="PROTEIN PET100 HOMOLOG, MITOCHONDRIAL"/>
    <property type="match status" value="1"/>
</dbReference>
<sequence>MGANLEVFKFATYLFIPLFAMLHFGDPNWYEHHVHPIKHIMWPPKETTNTIAPKSADELHSELNRIKEEHKARRTGVAPSKPAAAATPENSAVLAQLPTDGKFDWAAGSKRLV</sequence>
<evidence type="ECO:0000256" key="9">
    <source>
        <dbReference type="SAM" id="MobiDB-lite"/>
    </source>
</evidence>
<comment type="similarity">
    <text evidence="8">Belongs to the PET100 family.</text>
</comment>
<keyword evidence="4" id="KW-0809">Transit peptide</keyword>
<dbReference type="GO" id="GO:0005743">
    <property type="term" value="C:mitochondrial inner membrane"/>
    <property type="evidence" value="ECO:0007669"/>
    <property type="project" value="TreeGrafter"/>
</dbReference>
<dbReference type="AlphaFoldDB" id="A0AAF0Y217"/>
<dbReference type="Pfam" id="PF09803">
    <property type="entry name" value="Pet100"/>
    <property type="match status" value="1"/>
</dbReference>
<name>A0AAF0Y217_9TREE</name>
<evidence type="ECO:0000256" key="3">
    <source>
        <dbReference type="ARBA" id="ARBA00022692"/>
    </source>
</evidence>